<keyword evidence="1" id="KW-0175">Coiled coil</keyword>
<dbReference type="Proteomes" id="UP001231109">
    <property type="component" value="Unassembled WGS sequence"/>
</dbReference>
<evidence type="ECO:0000256" key="1">
    <source>
        <dbReference type="SAM" id="Coils"/>
    </source>
</evidence>
<dbReference type="EMBL" id="JAPJDZ010000265">
    <property type="protein sequence ID" value="MDP5138722.1"/>
    <property type="molecule type" value="Genomic_DNA"/>
</dbReference>
<gene>
    <name evidence="2" type="ORF">ORJ04_22505</name>
</gene>
<reference evidence="2 3" key="1">
    <citation type="submission" date="2022-11" db="EMBL/GenBank/DDBJ databases">
        <title>Viruses from the air-sea interface of a natural surface slick.</title>
        <authorList>
            <person name="Rahlff J."/>
            <person name="Holmfeldt K."/>
        </authorList>
    </citation>
    <scope>NUCLEOTIDE SEQUENCE [LARGE SCALE GENOMIC DNA]</scope>
    <source>
        <strain evidence="2 3">SMS4</strain>
    </source>
</reference>
<protein>
    <submittedName>
        <fullName evidence="2">Uncharacterized protein</fullName>
    </submittedName>
</protein>
<keyword evidence="3" id="KW-1185">Reference proteome</keyword>
<evidence type="ECO:0000313" key="2">
    <source>
        <dbReference type="EMBL" id="MDP5138722.1"/>
    </source>
</evidence>
<organism evidence="2 3">
    <name type="scientific">Rheinheimera baltica</name>
    <dbReference type="NCBI Taxonomy" id="67576"/>
    <lineage>
        <taxon>Bacteria</taxon>
        <taxon>Pseudomonadati</taxon>
        <taxon>Pseudomonadota</taxon>
        <taxon>Gammaproteobacteria</taxon>
        <taxon>Chromatiales</taxon>
        <taxon>Chromatiaceae</taxon>
        <taxon>Rheinheimera</taxon>
    </lineage>
</organism>
<dbReference type="RefSeq" id="WP_305977823.1">
    <property type="nucleotide sequence ID" value="NZ_JAPJDZ010000265.1"/>
</dbReference>
<sequence>LVRIETLQQKIVDQNDNFALMTARSQSEIDQLSANIELEKKRRFDETVALTRLLSDTKTKLRSTEEELANRTTDSTARCEQLQQQISDLQQQYQRCANENGMLKAASLKHELMLKQHTILSGQQRELAKTQTERNELCHLLVCEQRKNAQLQRIGRWSIARPFFALMRRWSRNDAEQQLVKQREQLLASGLFDTEYYKQRYPDVAASEVDVVTHYLKYGAYEGRNPNANFISSFYLNEYADVRSSGINPLVHYIRFGLAEQRKTAPEKKGK</sequence>
<evidence type="ECO:0000313" key="3">
    <source>
        <dbReference type="Proteomes" id="UP001231109"/>
    </source>
</evidence>
<feature type="coiled-coil region" evidence="1">
    <location>
        <begin position="72"/>
        <end position="99"/>
    </location>
</feature>
<comment type="caution">
    <text evidence="2">The sequence shown here is derived from an EMBL/GenBank/DDBJ whole genome shotgun (WGS) entry which is preliminary data.</text>
</comment>
<proteinExistence type="predicted"/>
<feature type="non-terminal residue" evidence="2">
    <location>
        <position position="1"/>
    </location>
</feature>
<accession>A0ABT9I5Q8</accession>
<name>A0ABT9I5Q8_9GAMM</name>